<dbReference type="UniPathway" id="UPA00704">
    <property type="reaction ID" value="UER00715"/>
</dbReference>
<dbReference type="Pfam" id="PF00294">
    <property type="entry name" value="PfkB"/>
    <property type="match status" value="1"/>
</dbReference>
<reference evidence="10 11" key="1">
    <citation type="submission" date="2018-09" db="EMBL/GenBank/DDBJ databases">
        <authorList>
            <person name="Postec A."/>
        </authorList>
    </citation>
    <scope>NUCLEOTIDE SEQUENCE [LARGE SCALE GENOMIC DNA]</scope>
    <source>
        <strain evidence="10">70B-A</strain>
    </source>
</reference>
<comment type="catalytic activity">
    <reaction evidence="6 8">
        <text>beta-D-fructose 1-phosphate + ATP = beta-D-fructose 1,6-bisphosphate + ADP + H(+)</text>
        <dbReference type="Rhea" id="RHEA:14213"/>
        <dbReference type="ChEBI" id="CHEBI:15378"/>
        <dbReference type="ChEBI" id="CHEBI:30616"/>
        <dbReference type="ChEBI" id="CHEBI:32966"/>
        <dbReference type="ChEBI" id="CHEBI:138881"/>
        <dbReference type="ChEBI" id="CHEBI:456216"/>
        <dbReference type="EC" id="2.7.1.56"/>
    </reaction>
</comment>
<evidence type="ECO:0000313" key="10">
    <source>
        <dbReference type="EMBL" id="VDN48489.1"/>
    </source>
</evidence>
<dbReference type="OrthoDB" id="9801219at2"/>
<dbReference type="InterPro" id="IPR029056">
    <property type="entry name" value="Ribokinase-like"/>
</dbReference>
<dbReference type="InterPro" id="IPR002173">
    <property type="entry name" value="Carboh/pur_kinase_PfkB_CS"/>
</dbReference>
<keyword evidence="3 7" id="KW-0547">Nucleotide-binding</keyword>
<sequence>MIYTVTLNPAIDKTLKIDDFKVDQVNRVKDYREDAGGKGINVTKMIHKLKGDSIAVMITGGDIGHRLTSLLDDENISYKAIKTPGQTRINIKVVDHNNHTFTDINEKGPIVDSKTLETLDAYLINHLSEKDILVLAGSLPQGVPKDIYKHWCELGKEKGAKVILDADRDVLELGIKGLPWIIKPNQNELEMYFGKKFDNDQDMILKAHELVDMGIYAVVISQGEKGCLVVCKDGTAKIDALKLKVVSTVGAGDSMVAGIAFGIDEVMKNNETLDFARFMDIMRLGVASSSASIEEEGTHMGSLTRVNELYQEITVNIMENMTK</sequence>
<dbReference type="GO" id="GO:0005829">
    <property type="term" value="C:cytosol"/>
    <property type="evidence" value="ECO:0007669"/>
    <property type="project" value="TreeGrafter"/>
</dbReference>
<dbReference type="GO" id="GO:0008662">
    <property type="term" value="F:1-phosphofructokinase activity"/>
    <property type="evidence" value="ECO:0007669"/>
    <property type="project" value="UniProtKB-UniRule"/>
</dbReference>
<evidence type="ECO:0000256" key="1">
    <source>
        <dbReference type="ARBA" id="ARBA00005380"/>
    </source>
</evidence>
<dbReference type="GO" id="GO:0009024">
    <property type="term" value="F:tagatose-6-phosphate kinase activity"/>
    <property type="evidence" value="ECO:0007669"/>
    <property type="project" value="UniProtKB-EC"/>
</dbReference>
<dbReference type="SUPFAM" id="SSF53613">
    <property type="entry name" value="Ribokinase-like"/>
    <property type="match status" value="1"/>
</dbReference>
<evidence type="ECO:0000256" key="4">
    <source>
        <dbReference type="ARBA" id="ARBA00022777"/>
    </source>
</evidence>
<evidence type="ECO:0000256" key="7">
    <source>
        <dbReference type="PIRNR" id="PIRNR000535"/>
    </source>
</evidence>
<dbReference type="CDD" id="cd01164">
    <property type="entry name" value="FruK_PfkB_like"/>
    <property type="match status" value="1"/>
</dbReference>
<proteinExistence type="inferred from homology"/>
<keyword evidence="4 8" id="KW-0418">Kinase</keyword>
<keyword evidence="7" id="KW-0423">Lactose metabolism</keyword>
<dbReference type="GO" id="GO:0016052">
    <property type="term" value="P:carbohydrate catabolic process"/>
    <property type="evidence" value="ECO:0007669"/>
    <property type="project" value="UniProtKB-ARBA"/>
</dbReference>
<comment type="pathway">
    <text evidence="7">Carbohydrate metabolism; D-tagatose 6-phosphate degradation; D-glyceraldehyde 3-phosphate and glycerone phosphate from D-tagatose 6-phosphate: step 1/2.</text>
</comment>
<comment type="similarity">
    <text evidence="1">Belongs to the carbohydrate kinase pfkB family.</text>
</comment>
<feature type="domain" description="Carbohydrate kinase PfkB" evidence="9">
    <location>
        <begin position="8"/>
        <end position="299"/>
    </location>
</feature>
<dbReference type="PROSITE" id="PS00584">
    <property type="entry name" value="PFKB_KINASES_2"/>
    <property type="match status" value="1"/>
</dbReference>
<dbReference type="FunFam" id="3.40.1190.20:FF:000001">
    <property type="entry name" value="Phosphofructokinase"/>
    <property type="match status" value="1"/>
</dbReference>
<accession>A0A3P7S985</accession>
<evidence type="ECO:0000313" key="11">
    <source>
        <dbReference type="Proteomes" id="UP000279029"/>
    </source>
</evidence>
<evidence type="ECO:0000256" key="2">
    <source>
        <dbReference type="ARBA" id="ARBA00022679"/>
    </source>
</evidence>
<keyword evidence="2 7" id="KW-0808">Transferase</keyword>
<name>A0A3P7S985_9FIRM</name>
<evidence type="ECO:0000256" key="5">
    <source>
        <dbReference type="ARBA" id="ARBA00022840"/>
    </source>
</evidence>
<dbReference type="Proteomes" id="UP000279029">
    <property type="component" value="Chromosome"/>
</dbReference>
<dbReference type="EC" id="2.7.1.144" evidence="7"/>
<evidence type="ECO:0000259" key="9">
    <source>
        <dbReference type="Pfam" id="PF00294"/>
    </source>
</evidence>
<organism evidence="10 11">
    <name type="scientific">Petrocella atlantisensis</name>
    <dbReference type="NCBI Taxonomy" id="2173034"/>
    <lineage>
        <taxon>Bacteria</taxon>
        <taxon>Bacillati</taxon>
        <taxon>Bacillota</taxon>
        <taxon>Clostridia</taxon>
        <taxon>Lachnospirales</taxon>
        <taxon>Vallitaleaceae</taxon>
        <taxon>Petrocella</taxon>
    </lineage>
</organism>
<dbReference type="Gene3D" id="3.40.1190.20">
    <property type="match status" value="1"/>
</dbReference>
<dbReference type="GO" id="GO:2001059">
    <property type="term" value="P:D-tagatose 6-phosphate catabolic process"/>
    <property type="evidence" value="ECO:0007669"/>
    <property type="project" value="UniProtKB-UniPathway"/>
</dbReference>
<comment type="catalytic activity">
    <reaction evidence="7">
        <text>D-tagatofuranose 6-phosphate + ATP = D-tagatofuranose 1,6-bisphosphate + ADP + H(+)</text>
        <dbReference type="Rhea" id="RHEA:12420"/>
        <dbReference type="ChEBI" id="CHEBI:15378"/>
        <dbReference type="ChEBI" id="CHEBI:30616"/>
        <dbReference type="ChEBI" id="CHEBI:58694"/>
        <dbReference type="ChEBI" id="CHEBI:58695"/>
        <dbReference type="ChEBI" id="CHEBI:456216"/>
        <dbReference type="EC" id="2.7.1.144"/>
    </reaction>
</comment>
<keyword evidence="11" id="KW-1185">Reference proteome</keyword>
<comment type="similarity">
    <text evidence="7">Belongs to the carbohydrate kinase PfkB family. LacC subfamily.</text>
</comment>
<dbReference type="EMBL" id="LR130778">
    <property type="protein sequence ID" value="VDN48489.1"/>
    <property type="molecule type" value="Genomic_DNA"/>
</dbReference>
<dbReference type="InterPro" id="IPR011611">
    <property type="entry name" value="PfkB_dom"/>
</dbReference>
<dbReference type="AlphaFoldDB" id="A0A3P7S985"/>
<evidence type="ECO:0000256" key="3">
    <source>
        <dbReference type="ARBA" id="ARBA00022741"/>
    </source>
</evidence>
<dbReference type="PANTHER" id="PTHR46566:SF2">
    <property type="entry name" value="ATP-DEPENDENT 6-PHOSPHOFRUCTOKINASE ISOZYME 2"/>
    <property type="match status" value="1"/>
</dbReference>
<dbReference type="PIRSF" id="PIRSF000535">
    <property type="entry name" value="1PFK/6PFK/LacC"/>
    <property type="match status" value="1"/>
</dbReference>
<dbReference type="NCBIfam" id="TIGR03828">
    <property type="entry name" value="pfkB"/>
    <property type="match status" value="1"/>
</dbReference>
<dbReference type="PANTHER" id="PTHR46566">
    <property type="entry name" value="1-PHOSPHOFRUCTOKINASE-RELATED"/>
    <property type="match status" value="1"/>
</dbReference>
<gene>
    <name evidence="10" type="primary">pfkB</name>
    <name evidence="10" type="ORF">PATL70BA_2589</name>
</gene>
<evidence type="ECO:0000256" key="6">
    <source>
        <dbReference type="ARBA" id="ARBA00047745"/>
    </source>
</evidence>
<comment type="function">
    <text evidence="8">Catalyzes the ATP-dependent phosphorylation of fructose-l-phosphate to fructose-l,6-bisphosphate.</text>
</comment>
<dbReference type="GO" id="GO:0005524">
    <property type="term" value="F:ATP binding"/>
    <property type="evidence" value="ECO:0007669"/>
    <property type="project" value="UniProtKB-UniRule"/>
</dbReference>
<dbReference type="GO" id="GO:0044281">
    <property type="term" value="P:small molecule metabolic process"/>
    <property type="evidence" value="ECO:0007669"/>
    <property type="project" value="UniProtKB-ARBA"/>
</dbReference>
<dbReference type="GO" id="GO:0005988">
    <property type="term" value="P:lactose metabolic process"/>
    <property type="evidence" value="ECO:0007669"/>
    <property type="project" value="UniProtKB-KW"/>
</dbReference>
<dbReference type="NCBIfam" id="TIGR03168">
    <property type="entry name" value="1-PFK"/>
    <property type="match status" value="1"/>
</dbReference>
<dbReference type="InterPro" id="IPR017583">
    <property type="entry name" value="Tagatose/fructose_Pkinase"/>
</dbReference>
<dbReference type="KEGG" id="cbar:PATL70BA_2589"/>
<protein>
    <recommendedName>
        <fullName evidence="7">Tagatose-6-phosphate kinase</fullName>
        <ecNumber evidence="7">2.7.1.144</ecNumber>
    </recommendedName>
</protein>
<keyword evidence="5 7" id="KW-0067">ATP-binding</keyword>
<dbReference type="InterPro" id="IPR022463">
    <property type="entry name" value="1-PFruKinase"/>
</dbReference>
<dbReference type="RefSeq" id="WP_125137612.1">
    <property type="nucleotide sequence ID" value="NZ_LR130778.1"/>
</dbReference>
<evidence type="ECO:0000256" key="8">
    <source>
        <dbReference type="RuleBase" id="RU369061"/>
    </source>
</evidence>